<dbReference type="AlphaFoldDB" id="A0A914EEV7"/>
<evidence type="ECO:0000313" key="1">
    <source>
        <dbReference type="Proteomes" id="UP000887540"/>
    </source>
</evidence>
<proteinExistence type="predicted"/>
<accession>A0A914EEV7</accession>
<evidence type="ECO:0000313" key="2">
    <source>
        <dbReference type="WBParaSite" id="ACRNAN_scaffold736.g8671.t1"/>
    </source>
</evidence>
<dbReference type="Proteomes" id="UP000887540">
    <property type="component" value="Unplaced"/>
</dbReference>
<organism evidence="1 2">
    <name type="scientific">Acrobeloides nanus</name>
    <dbReference type="NCBI Taxonomy" id="290746"/>
    <lineage>
        <taxon>Eukaryota</taxon>
        <taxon>Metazoa</taxon>
        <taxon>Ecdysozoa</taxon>
        <taxon>Nematoda</taxon>
        <taxon>Chromadorea</taxon>
        <taxon>Rhabditida</taxon>
        <taxon>Tylenchina</taxon>
        <taxon>Cephalobomorpha</taxon>
        <taxon>Cephaloboidea</taxon>
        <taxon>Cephalobidae</taxon>
        <taxon>Acrobeloides</taxon>
    </lineage>
</organism>
<dbReference type="WBParaSite" id="ACRNAN_scaffold736.g8671.t1">
    <property type="protein sequence ID" value="ACRNAN_scaffold736.g8671.t1"/>
    <property type="gene ID" value="ACRNAN_scaffold736.g8671"/>
</dbReference>
<reference evidence="2" key="1">
    <citation type="submission" date="2022-11" db="UniProtKB">
        <authorList>
            <consortium name="WormBaseParasite"/>
        </authorList>
    </citation>
    <scope>IDENTIFICATION</scope>
</reference>
<sequence length="133" mass="14684">MAELKSLTGDAPYLGYGNQEQAPEFFASQLYSRYPNGNPYPYTRYGQSWANRYPYYDYMQRYGYGGYPGYTGGCQNGCQLAQRSAYNIKSIEAPEPIQSVPVSVPQSGSSPLGLGGVYQGRGNEWVSSKAKKA</sequence>
<keyword evidence="1" id="KW-1185">Reference proteome</keyword>
<name>A0A914EEV7_9BILA</name>
<protein>
    <submittedName>
        <fullName evidence="2">Uncharacterized protein</fullName>
    </submittedName>
</protein>